<organism evidence="2 3">
    <name type="scientific">Methylobacterium aquaticum</name>
    <dbReference type="NCBI Taxonomy" id="270351"/>
    <lineage>
        <taxon>Bacteria</taxon>
        <taxon>Pseudomonadati</taxon>
        <taxon>Pseudomonadota</taxon>
        <taxon>Alphaproteobacteria</taxon>
        <taxon>Hyphomicrobiales</taxon>
        <taxon>Methylobacteriaceae</taxon>
        <taxon>Methylobacterium</taxon>
    </lineage>
</organism>
<evidence type="ECO:0000313" key="3">
    <source>
        <dbReference type="Proteomes" id="UP000035929"/>
    </source>
</evidence>
<comment type="caution">
    <text evidence="2">The sequence shown here is derived from an EMBL/GenBank/DDBJ whole genome shotgun (WGS) entry which is preliminary data.</text>
</comment>
<gene>
    <name evidence="2" type="ORF">VP06_27155</name>
</gene>
<reference evidence="2 3" key="1">
    <citation type="submission" date="2015-03" db="EMBL/GenBank/DDBJ databases">
        <title>Genome sequencing of Methylobacterium aquaticum DSM16371 type strain.</title>
        <authorList>
            <person name="Chaudhry V."/>
            <person name="Patil P.B."/>
        </authorList>
    </citation>
    <scope>NUCLEOTIDE SEQUENCE [LARGE SCALE GENOMIC DNA]</scope>
    <source>
        <strain evidence="2 3">DSM 16371</strain>
    </source>
</reference>
<feature type="region of interest" description="Disordered" evidence="1">
    <location>
        <begin position="68"/>
        <end position="87"/>
    </location>
</feature>
<sequence length="87" mass="9547">MSETTTRWPFTWDPPAILTRTGECLVPSDMSWRRAYQITAAGLGTVEPNQHRWLGRLLLNDAGRAASGISHAQERESGRVPAAGGTR</sequence>
<evidence type="ECO:0000256" key="1">
    <source>
        <dbReference type="SAM" id="MobiDB-lite"/>
    </source>
</evidence>
<dbReference type="PATRIC" id="fig|270351.6.peg.3612"/>
<dbReference type="OrthoDB" id="9918028at2"/>
<name>A0A0J6UR60_9HYPH</name>
<dbReference type="RefSeq" id="WP_048466912.1">
    <property type="nucleotide sequence ID" value="NZ_LABX01000243.1"/>
</dbReference>
<protein>
    <submittedName>
        <fullName evidence="2">Uncharacterized protein</fullName>
    </submittedName>
</protein>
<dbReference type="EMBL" id="LABX01000243">
    <property type="protein sequence ID" value="KMO28556.1"/>
    <property type="molecule type" value="Genomic_DNA"/>
</dbReference>
<dbReference type="AlphaFoldDB" id="A0A0J6UR60"/>
<accession>A0A0J6UR60</accession>
<evidence type="ECO:0000313" key="2">
    <source>
        <dbReference type="EMBL" id="KMO28556.1"/>
    </source>
</evidence>
<proteinExistence type="predicted"/>
<dbReference type="Proteomes" id="UP000035929">
    <property type="component" value="Unassembled WGS sequence"/>
</dbReference>